<dbReference type="InterPro" id="IPR013840">
    <property type="entry name" value="DNAligase_N"/>
</dbReference>
<dbReference type="PANTHER" id="PTHR23389">
    <property type="entry name" value="CHROMOSOME TRANSMISSION FIDELITY FACTOR 18"/>
    <property type="match status" value="1"/>
</dbReference>
<evidence type="ECO:0000256" key="6">
    <source>
        <dbReference type="ARBA" id="ARBA00022763"/>
    </source>
</evidence>
<dbReference type="SUPFAM" id="SSF47781">
    <property type="entry name" value="RuvA domain 2-like"/>
    <property type="match status" value="1"/>
</dbReference>
<dbReference type="Gene3D" id="1.10.287.610">
    <property type="entry name" value="Helix hairpin bin"/>
    <property type="match status" value="1"/>
</dbReference>
<dbReference type="Gene3D" id="1.10.150.20">
    <property type="entry name" value="5' to 3' exonuclease, C-terminal subdomain"/>
    <property type="match status" value="2"/>
</dbReference>
<dbReference type="SUPFAM" id="SSF52113">
    <property type="entry name" value="BRCT domain"/>
    <property type="match status" value="1"/>
</dbReference>
<evidence type="ECO:0000256" key="1">
    <source>
        <dbReference type="ARBA" id="ARBA00001946"/>
    </source>
</evidence>
<dbReference type="InterPro" id="IPR041663">
    <property type="entry name" value="DisA/LigA_HHH"/>
</dbReference>
<dbReference type="PROSITE" id="PS01055">
    <property type="entry name" value="DNA_LIGASE_N1"/>
    <property type="match status" value="1"/>
</dbReference>
<dbReference type="SMART" id="SM00532">
    <property type="entry name" value="LIGANc"/>
    <property type="match status" value="1"/>
</dbReference>
<dbReference type="SUPFAM" id="SSF56091">
    <property type="entry name" value="DNA ligase/mRNA capping enzyme, catalytic domain"/>
    <property type="match status" value="1"/>
</dbReference>
<dbReference type="HAMAP" id="MF_01588">
    <property type="entry name" value="DNA_ligase_A"/>
    <property type="match status" value="1"/>
</dbReference>
<dbReference type="FunFam" id="1.10.150.20:FF:000006">
    <property type="entry name" value="DNA ligase"/>
    <property type="match status" value="1"/>
</dbReference>
<proteinExistence type="inferred from homology"/>
<dbReference type="Gene3D" id="3.30.470.30">
    <property type="entry name" value="DNA ligase/mRNA capping enzyme"/>
    <property type="match status" value="1"/>
</dbReference>
<accession>A0A0F9UF27</accession>
<keyword evidence="7" id="KW-0862">Zinc</keyword>
<dbReference type="InterPro" id="IPR036420">
    <property type="entry name" value="BRCT_dom_sf"/>
</dbReference>
<dbReference type="SMART" id="SM00292">
    <property type="entry name" value="BRCT"/>
    <property type="match status" value="1"/>
</dbReference>
<keyword evidence="4" id="KW-0235">DNA replication</keyword>
<evidence type="ECO:0000256" key="2">
    <source>
        <dbReference type="ARBA" id="ARBA00012722"/>
    </source>
</evidence>
<dbReference type="InterPro" id="IPR012340">
    <property type="entry name" value="NA-bd_OB-fold"/>
</dbReference>
<keyword evidence="5" id="KW-0479">Metal-binding</keyword>
<comment type="catalytic activity">
    <reaction evidence="11">
        <text>NAD(+) + (deoxyribonucleotide)n-3'-hydroxyl + 5'-phospho-(deoxyribonucleotide)m = (deoxyribonucleotide)n+m + AMP + beta-nicotinamide D-nucleotide.</text>
        <dbReference type="EC" id="6.5.1.2"/>
    </reaction>
</comment>
<evidence type="ECO:0000256" key="11">
    <source>
        <dbReference type="ARBA" id="ARBA00034005"/>
    </source>
</evidence>
<keyword evidence="8" id="KW-0460">Magnesium</keyword>
<dbReference type="SUPFAM" id="SSF50249">
    <property type="entry name" value="Nucleic acid-binding proteins"/>
    <property type="match status" value="1"/>
</dbReference>
<evidence type="ECO:0000256" key="3">
    <source>
        <dbReference type="ARBA" id="ARBA00022598"/>
    </source>
</evidence>
<dbReference type="Pfam" id="PF01653">
    <property type="entry name" value="DNA_ligase_aden"/>
    <property type="match status" value="1"/>
</dbReference>
<comment type="caution">
    <text evidence="13">The sequence shown here is derived from an EMBL/GenBank/DDBJ whole genome shotgun (WGS) entry which is preliminary data.</text>
</comment>
<dbReference type="Gene3D" id="2.40.50.140">
    <property type="entry name" value="Nucleic acid-binding proteins"/>
    <property type="match status" value="1"/>
</dbReference>
<dbReference type="GO" id="GO:0003911">
    <property type="term" value="F:DNA ligase (NAD+) activity"/>
    <property type="evidence" value="ECO:0007669"/>
    <property type="project" value="UniProtKB-EC"/>
</dbReference>
<reference evidence="13" key="1">
    <citation type="journal article" date="2015" name="Nature">
        <title>Complex archaea that bridge the gap between prokaryotes and eukaryotes.</title>
        <authorList>
            <person name="Spang A."/>
            <person name="Saw J.H."/>
            <person name="Jorgensen S.L."/>
            <person name="Zaremba-Niedzwiedzka K."/>
            <person name="Martijn J."/>
            <person name="Lind A.E."/>
            <person name="van Eijk R."/>
            <person name="Schleper C."/>
            <person name="Guy L."/>
            <person name="Ettema T.J."/>
        </authorList>
    </citation>
    <scope>NUCLEOTIDE SEQUENCE</scope>
</reference>
<evidence type="ECO:0000256" key="8">
    <source>
        <dbReference type="ARBA" id="ARBA00022842"/>
    </source>
</evidence>
<dbReference type="PIRSF" id="PIRSF001604">
    <property type="entry name" value="LigA"/>
    <property type="match status" value="1"/>
</dbReference>
<evidence type="ECO:0000259" key="12">
    <source>
        <dbReference type="PROSITE" id="PS50172"/>
    </source>
</evidence>
<dbReference type="GO" id="GO:0006281">
    <property type="term" value="P:DNA repair"/>
    <property type="evidence" value="ECO:0007669"/>
    <property type="project" value="UniProtKB-KW"/>
</dbReference>
<dbReference type="Pfam" id="PF03120">
    <property type="entry name" value="OB_DNA_ligase"/>
    <property type="match status" value="1"/>
</dbReference>
<name>A0A0F9UF27_9ZZZZ</name>
<keyword evidence="10" id="KW-0234">DNA repair</keyword>
<dbReference type="Pfam" id="PF00533">
    <property type="entry name" value="BRCT"/>
    <property type="match status" value="1"/>
</dbReference>
<dbReference type="Gene3D" id="3.40.50.10190">
    <property type="entry name" value="BRCT domain"/>
    <property type="match status" value="1"/>
</dbReference>
<dbReference type="PROSITE" id="PS50172">
    <property type="entry name" value="BRCT"/>
    <property type="match status" value="1"/>
</dbReference>
<evidence type="ECO:0000256" key="4">
    <source>
        <dbReference type="ARBA" id="ARBA00022705"/>
    </source>
</evidence>
<dbReference type="InterPro" id="IPR033136">
    <property type="entry name" value="DNA_ligase_CS"/>
</dbReference>
<sequence>MHKKEAKKRIEKLKKLINRYRYLYHVLDRQEISDAALDSLKKELFDLEQKYPEFITLDSPTQRIGGKPLEKFKKVRHSQPMLSFNDAFSEKDMKDWQERISKLLTGKEQKEIDFFCELKIDGLAVELIYEKGILKIGSTRGDGLIGENVTQNLKTIEAIPLKLQAKKDTIKNLKKLNFLPYTKCQIPDTIVVRGEVFISKKELEKLNKERQKKGLALYANPRNVAAGSIRQLDSRVIAKRRLDSFAYDLVIDLSRNPKRRPSISYGARTHEEEHKILKALGFKINLHNKYCKDLSAVFEFHKFWQKERIKIPYEIDGIVVIVNSNKIFEKLGVVGKAPRGSIAFKFALKQATTKIEDIKIQVGRTGALTPVACLKPVQVGGVTISRATLHNEDEIKRLGIKIGDTVIVGRAGDVIPDIVKVLPELRTGKEKSFKMPLKCPVCGAKVIRPEEEVVSRCENPKCFAQQKRSLYHFISKGAFNIVGLGPKIIDKLIDAGLVSDPADIFKLEIGDILPLKSLLRRPSPQRLERSVLRGFAEKSAQNLIKAIQPRKKITLPRFIYALGIRNVGEETSMDLARYFGSLGKLKKASLVRLENIMDIGPVVAKSIFDWFHQKRNLQFLQKLERVGVKIIDERLKMENGKLQGLTFVLTGSLENITRNEAKENIRELGGEISESVSQKTDYVVVGKEPGAKHEKARRLGIKTMGEKEFLKLIKSSQTEARPLLTQ</sequence>
<organism evidence="13">
    <name type="scientific">marine sediment metagenome</name>
    <dbReference type="NCBI Taxonomy" id="412755"/>
    <lineage>
        <taxon>unclassified sequences</taxon>
        <taxon>metagenomes</taxon>
        <taxon>ecological metagenomes</taxon>
    </lineage>
</organism>
<dbReference type="InterPro" id="IPR013839">
    <property type="entry name" value="DNAligase_adenylation"/>
</dbReference>
<dbReference type="GO" id="GO:0005829">
    <property type="term" value="C:cytosol"/>
    <property type="evidence" value="ECO:0007669"/>
    <property type="project" value="TreeGrafter"/>
</dbReference>
<dbReference type="NCBIfam" id="TIGR00575">
    <property type="entry name" value="dnlj"/>
    <property type="match status" value="1"/>
</dbReference>
<dbReference type="FunFam" id="2.40.50.140:FF:000012">
    <property type="entry name" value="DNA ligase"/>
    <property type="match status" value="1"/>
</dbReference>
<dbReference type="InterPro" id="IPR001357">
    <property type="entry name" value="BRCT_dom"/>
</dbReference>
<keyword evidence="6" id="KW-0227">DNA damage</keyword>
<dbReference type="Pfam" id="PF12826">
    <property type="entry name" value="HHH_2"/>
    <property type="match status" value="1"/>
</dbReference>
<keyword evidence="3" id="KW-0436">Ligase</keyword>
<evidence type="ECO:0000256" key="7">
    <source>
        <dbReference type="ARBA" id="ARBA00022833"/>
    </source>
</evidence>
<keyword evidence="9" id="KW-0520">NAD</keyword>
<dbReference type="Pfam" id="PF03119">
    <property type="entry name" value="DNA_ligase_ZBD"/>
    <property type="match status" value="1"/>
</dbReference>
<dbReference type="InterPro" id="IPR004150">
    <property type="entry name" value="NAD_DNA_ligase_OB"/>
</dbReference>
<gene>
    <name evidence="13" type="ORF">LCGC14_0214580</name>
</gene>
<dbReference type="CDD" id="cd00114">
    <property type="entry name" value="LIGANc"/>
    <property type="match status" value="1"/>
</dbReference>
<evidence type="ECO:0000313" key="13">
    <source>
        <dbReference type="EMBL" id="KKN91785.1"/>
    </source>
</evidence>
<evidence type="ECO:0000256" key="5">
    <source>
        <dbReference type="ARBA" id="ARBA00022723"/>
    </source>
</evidence>
<dbReference type="PROSITE" id="PS01056">
    <property type="entry name" value="DNA_LIGASE_N2"/>
    <property type="match status" value="1"/>
</dbReference>
<dbReference type="InterPro" id="IPR004149">
    <property type="entry name" value="Znf_DNAligase_C4"/>
</dbReference>
<dbReference type="InterPro" id="IPR010994">
    <property type="entry name" value="RuvA_2-like"/>
</dbReference>
<dbReference type="EC" id="6.5.1.2" evidence="2"/>
<protein>
    <recommendedName>
        <fullName evidence="2">DNA ligase (NAD(+))</fullName>
        <ecNumber evidence="2">6.5.1.2</ecNumber>
    </recommendedName>
</protein>
<evidence type="ECO:0000256" key="9">
    <source>
        <dbReference type="ARBA" id="ARBA00023027"/>
    </source>
</evidence>
<comment type="cofactor">
    <cofactor evidence="1">
        <name>Mg(2+)</name>
        <dbReference type="ChEBI" id="CHEBI:18420"/>
    </cofactor>
</comment>
<dbReference type="InterPro" id="IPR018239">
    <property type="entry name" value="DNA_ligase_AS"/>
</dbReference>
<dbReference type="InterPro" id="IPR001679">
    <property type="entry name" value="DNA_ligase"/>
</dbReference>
<dbReference type="NCBIfam" id="NF005932">
    <property type="entry name" value="PRK07956.1"/>
    <property type="match status" value="1"/>
</dbReference>
<dbReference type="AlphaFoldDB" id="A0A0F9UF27"/>
<dbReference type="PANTHER" id="PTHR23389:SF9">
    <property type="entry name" value="DNA LIGASE"/>
    <property type="match status" value="1"/>
</dbReference>
<evidence type="ECO:0000256" key="10">
    <source>
        <dbReference type="ARBA" id="ARBA00023204"/>
    </source>
</evidence>
<feature type="domain" description="BRCT" evidence="12">
    <location>
        <begin position="637"/>
        <end position="714"/>
    </location>
</feature>
<dbReference type="Gene3D" id="6.20.10.30">
    <property type="match status" value="1"/>
</dbReference>
<dbReference type="GO" id="GO:0006260">
    <property type="term" value="P:DNA replication"/>
    <property type="evidence" value="ECO:0007669"/>
    <property type="project" value="UniProtKB-KW"/>
</dbReference>
<dbReference type="CDD" id="cd17748">
    <property type="entry name" value="BRCT_DNA_ligase_like"/>
    <property type="match status" value="1"/>
</dbReference>
<dbReference type="EMBL" id="LAZR01000100">
    <property type="protein sequence ID" value="KKN91785.1"/>
    <property type="molecule type" value="Genomic_DNA"/>
</dbReference>
<dbReference type="GO" id="GO:0046872">
    <property type="term" value="F:metal ion binding"/>
    <property type="evidence" value="ECO:0007669"/>
    <property type="project" value="UniProtKB-KW"/>
</dbReference>